<dbReference type="Proteomes" id="UP000031189">
    <property type="component" value="Unassembled WGS sequence"/>
</dbReference>
<evidence type="ECO:0000313" key="2">
    <source>
        <dbReference type="Proteomes" id="UP000031189"/>
    </source>
</evidence>
<gene>
    <name evidence="1" type="ORF">QX51_11030</name>
</gene>
<dbReference type="InterPro" id="IPR025984">
    <property type="entry name" value="DCTPP"/>
</dbReference>
<dbReference type="RefSeq" id="WP_039679969.1">
    <property type="nucleotide sequence ID" value="NZ_JAWGXO010000019.1"/>
</dbReference>
<organism evidence="1 2">
    <name type="scientific">Terrisporobacter othiniensis</name>
    <dbReference type="NCBI Taxonomy" id="1577792"/>
    <lineage>
        <taxon>Bacteria</taxon>
        <taxon>Bacillati</taxon>
        <taxon>Bacillota</taxon>
        <taxon>Clostridia</taxon>
        <taxon>Peptostreptococcales</taxon>
        <taxon>Peptostreptococcaceae</taxon>
        <taxon>Terrisporobacter</taxon>
    </lineage>
</organism>
<protein>
    <recommendedName>
        <fullName evidence="3">MazG-like family protein</fullName>
    </recommendedName>
</protein>
<name>A0A0B3VWC5_9FIRM</name>
<keyword evidence="2" id="KW-1185">Reference proteome</keyword>
<dbReference type="AlphaFoldDB" id="A0A0B3VWC5"/>
<sequence length="106" mass="12279">MRIEKGSDITKNVKIIEWIKNEILISVSNLFNLLFKGVKPIDNGFQNAIANIIMLSYLLGKRLGISFDEIDYKIKEKAKEGIKEEHSIETWFGDLSELEKHIDNRE</sequence>
<dbReference type="Pfam" id="PF12643">
    <property type="entry name" value="MazG-like"/>
    <property type="match status" value="1"/>
</dbReference>
<accession>A0A0B3VWC5</accession>
<dbReference type="OrthoDB" id="2381770at2"/>
<dbReference type="STRING" id="1577792.QX51_11030"/>
<dbReference type="EMBL" id="JWHR01000099">
    <property type="protein sequence ID" value="KHS56894.1"/>
    <property type="molecule type" value="Genomic_DNA"/>
</dbReference>
<dbReference type="GO" id="GO:0009143">
    <property type="term" value="P:nucleoside triphosphate catabolic process"/>
    <property type="evidence" value="ECO:0007669"/>
    <property type="project" value="InterPro"/>
</dbReference>
<proteinExistence type="predicted"/>
<reference evidence="1 2" key="1">
    <citation type="submission" date="2014-12" db="EMBL/GenBank/DDBJ databases">
        <title>Draft genome sequence of Terrisporobacter sp. 08-306576, isolated from the blood culture of a bacteremia patient.</title>
        <authorList>
            <person name="Lund L.C."/>
            <person name="Sydenham T.V."/>
            <person name="Hogh S.V."/>
            <person name="Skov M.N."/>
            <person name="Kemp M."/>
            <person name="Justesen U.S."/>
        </authorList>
    </citation>
    <scope>NUCLEOTIDE SEQUENCE [LARGE SCALE GENOMIC DNA]</scope>
    <source>
        <strain evidence="1 2">08-306576</strain>
    </source>
</reference>
<dbReference type="GO" id="GO:0047429">
    <property type="term" value="F:nucleoside triphosphate diphosphatase activity"/>
    <property type="evidence" value="ECO:0007669"/>
    <property type="project" value="InterPro"/>
</dbReference>
<evidence type="ECO:0008006" key="3">
    <source>
        <dbReference type="Google" id="ProtNLM"/>
    </source>
</evidence>
<evidence type="ECO:0000313" key="1">
    <source>
        <dbReference type="EMBL" id="KHS56894.1"/>
    </source>
</evidence>
<comment type="caution">
    <text evidence="1">The sequence shown here is derived from an EMBL/GenBank/DDBJ whole genome shotgun (WGS) entry which is preliminary data.</text>
</comment>